<dbReference type="GeneID" id="54414267"/>
<dbReference type="Proteomes" id="UP000504638">
    <property type="component" value="Unplaced"/>
</dbReference>
<feature type="compositionally biased region" description="Low complexity" evidence="1">
    <location>
        <begin position="252"/>
        <end position="273"/>
    </location>
</feature>
<feature type="region of interest" description="Disordered" evidence="1">
    <location>
        <begin position="185"/>
        <end position="291"/>
    </location>
</feature>
<evidence type="ECO:0000313" key="4">
    <source>
        <dbReference type="RefSeq" id="XP_033537977.1"/>
    </source>
</evidence>
<reference evidence="2 4" key="1">
    <citation type="submission" date="2020-01" db="EMBL/GenBank/DDBJ databases">
        <authorList>
            <consortium name="DOE Joint Genome Institute"/>
            <person name="Haridas S."/>
            <person name="Albert R."/>
            <person name="Binder M."/>
            <person name="Bloem J."/>
            <person name="Labutti K."/>
            <person name="Salamov A."/>
            <person name="Andreopoulos B."/>
            <person name="Baker S.E."/>
            <person name="Barry K."/>
            <person name="Bills G."/>
            <person name="Bluhm B.H."/>
            <person name="Cannon C."/>
            <person name="Castanera R."/>
            <person name="Culley D.E."/>
            <person name="Daum C."/>
            <person name="Ezra D."/>
            <person name="Gonzalez J.B."/>
            <person name="Henrissat B."/>
            <person name="Kuo A."/>
            <person name="Liang C."/>
            <person name="Lipzen A."/>
            <person name="Lutzoni F."/>
            <person name="Magnuson J."/>
            <person name="Mondo S."/>
            <person name="Nolan M."/>
            <person name="Ohm R."/>
            <person name="Pangilinan J."/>
            <person name="Park H.-J."/>
            <person name="Ramirez L."/>
            <person name="Alfaro M."/>
            <person name="Sun H."/>
            <person name="Tritt A."/>
            <person name="Yoshinaga Y."/>
            <person name="Zwiers L.-H."/>
            <person name="Turgeon B.G."/>
            <person name="Goodwin S.B."/>
            <person name="Spatafora J.W."/>
            <person name="Crous P.W."/>
            <person name="Grigoriev I.V."/>
        </authorList>
    </citation>
    <scope>NUCLEOTIDE SEQUENCE</scope>
    <source>
        <strain evidence="2 4">CBS 781.70</strain>
    </source>
</reference>
<dbReference type="OrthoDB" id="4146887at2759"/>
<feature type="compositionally biased region" description="Polar residues" evidence="1">
    <location>
        <begin position="207"/>
        <end position="216"/>
    </location>
</feature>
<accession>A0A6G1GEK8</accession>
<proteinExistence type="predicted"/>
<dbReference type="PANTHER" id="PTHR39609:SF1">
    <property type="entry name" value="RFEG"/>
    <property type="match status" value="1"/>
</dbReference>
<feature type="compositionally biased region" description="Low complexity" evidence="1">
    <location>
        <begin position="185"/>
        <end position="206"/>
    </location>
</feature>
<protein>
    <submittedName>
        <fullName evidence="2 4">Uncharacterized protein</fullName>
    </submittedName>
</protein>
<reference evidence="4" key="3">
    <citation type="submission" date="2025-04" db="UniProtKB">
        <authorList>
            <consortium name="RefSeq"/>
        </authorList>
    </citation>
    <scope>IDENTIFICATION</scope>
    <source>
        <strain evidence="4">CBS 781.70</strain>
    </source>
</reference>
<keyword evidence="3" id="KW-1185">Reference proteome</keyword>
<reference evidence="4" key="2">
    <citation type="submission" date="2020-04" db="EMBL/GenBank/DDBJ databases">
        <authorList>
            <consortium name="NCBI Genome Project"/>
        </authorList>
    </citation>
    <scope>NUCLEOTIDE SEQUENCE</scope>
    <source>
        <strain evidence="4">CBS 781.70</strain>
    </source>
</reference>
<gene>
    <name evidence="2 4" type="ORF">P152DRAFT_120181</name>
</gene>
<dbReference type="PANTHER" id="PTHR39609">
    <property type="entry name" value="RFEG-RELATED"/>
    <property type="match status" value="1"/>
</dbReference>
<feature type="compositionally biased region" description="Basic and acidic residues" evidence="1">
    <location>
        <begin position="98"/>
        <end position="111"/>
    </location>
</feature>
<feature type="compositionally biased region" description="Low complexity" evidence="1">
    <location>
        <begin position="156"/>
        <end position="171"/>
    </location>
</feature>
<feature type="region of interest" description="Disordered" evidence="1">
    <location>
        <begin position="85"/>
        <end position="171"/>
    </location>
</feature>
<evidence type="ECO:0000256" key="1">
    <source>
        <dbReference type="SAM" id="MobiDB-lite"/>
    </source>
</evidence>
<dbReference type="EMBL" id="ML975150">
    <property type="protein sequence ID" value="KAF1816346.1"/>
    <property type="molecule type" value="Genomic_DNA"/>
</dbReference>
<dbReference type="RefSeq" id="XP_033537977.1">
    <property type="nucleotide sequence ID" value="XM_033673697.1"/>
</dbReference>
<evidence type="ECO:0000313" key="2">
    <source>
        <dbReference type="EMBL" id="KAF1816346.1"/>
    </source>
</evidence>
<evidence type="ECO:0000313" key="3">
    <source>
        <dbReference type="Proteomes" id="UP000504638"/>
    </source>
</evidence>
<dbReference type="AlphaFoldDB" id="A0A6G1GEK8"/>
<organism evidence="2">
    <name type="scientific">Eremomyces bilateralis CBS 781.70</name>
    <dbReference type="NCBI Taxonomy" id="1392243"/>
    <lineage>
        <taxon>Eukaryota</taxon>
        <taxon>Fungi</taxon>
        <taxon>Dikarya</taxon>
        <taxon>Ascomycota</taxon>
        <taxon>Pezizomycotina</taxon>
        <taxon>Dothideomycetes</taxon>
        <taxon>Dothideomycetes incertae sedis</taxon>
        <taxon>Eremomycetales</taxon>
        <taxon>Eremomycetaceae</taxon>
        <taxon>Eremomyces</taxon>
    </lineage>
</organism>
<sequence length="291" mass="31358">MPKLEYKWFISGEGISREVIQADICRYLGNDALVKPGYGTGENEVSLRTVASVTSRKQIADSISKGVYGYWIAAYRALTTEMTSDLKTDSTRWSQEQARSRDPRAAYEDSQVHQSRQYWGPTAPGSSAPSGYTPTGGASSSHQGSTGHNYSGGSTYPQAGQAGRQGQYAQAASYSHQAPAYTTTSSSQASYPAQAGYPAYPPQGASQQDPYAATQNYPGYPPQQPYQPADPRNPQNPYGYPPREGAASGSNQAGAYPYPQQGGYPQSQRPGQSAPGFDQYGRPINPNQYGR</sequence>
<name>A0A6G1GEK8_9PEZI</name>
<feature type="compositionally biased region" description="Polar residues" evidence="1">
    <location>
        <begin position="124"/>
        <end position="155"/>
    </location>
</feature>